<evidence type="ECO:0000256" key="3">
    <source>
        <dbReference type="ARBA" id="ARBA00022692"/>
    </source>
</evidence>
<keyword evidence="2" id="KW-1003">Cell membrane</keyword>
<name>A0A1S8D2H9_9PROT</name>
<feature type="transmembrane region" description="Helical" evidence="6">
    <location>
        <begin position="203"/>
        <end position="230"/>
    </location>
</feature>
<evidence type="ECO:0000256" key="6">
    <source>
        <dbReference type="SAM" id="Phobius"/>
    </source>
</evidence>
<evidence type="ECO:0000313" key="9">
    <source>
        <dbReference type="Proteomes" id="UP000054844"/>
    </source>
</evidence>
<feature type="transmembrane region" description="Helical" evidence="6">
    <location>
        <begin position="162"/>
        <end position="182"/>
    </location>
</feature>
<organism evidence="8 9">
    <name type="scientific">Roseomonas mucosa</name>
    <dbReference type="NCBI Taxonomy" id="207340"/>
    <lineage>
        <taxon>Bacteria</taxon>
        <taxon>Pseudomonadati</taxon>
        <taxon>Pseudomonadota</taxon>
        <taxon>Alphaproteobacteria</taxon>
        <taxon>Acetobacterales</taxon>
        <taxon>Roseomonadaceae</taxon>
        <taxon>Roseomonas</taxon>
    </lineage>
</organism>
<dbReference type="EMBL" id="LLWF02000099">
    <property type="protein sequence ID" value="ONH81655.1"/>
    <property type="molecule type" value="Genomic_DNA"/>
</dbReference>
<feature type="transmembrane region" description="Helical" evidence="6">
    <location>
        <begin position="128"/>
        <end position="150"/>
    </location>
</feature>
<dbReference type="Proteomes" id="UP000054844">
    <property type="component" value="Unassembled WGS sequence"/>
</dbReference>
<comment type="caution">
    <text evidence="8">The sequence shown here is derived from an EMBL/GenBank/DDBJ whole genome shotgun (WGS) entry which is preliminary data.</text>
</comment>
<dbReference type="GO" id="GO:0022857">
    <property type="term" value="F:transmembrane transporter activity"/>
    <property type="evidence" value="ECO:0007669"/>
    <property type="project" value="InterPro"/>
</dbReference>
<dbReference type="PANTHER" id="PTHR43124:SF3">
    <property type="entry name" value="CHLORAMPHENICOL EFFLUX PUMP RV0191"/>
    <property type="match status" value="1"/>
</dbReference>
<feature type="domain" description="Major facilitator superfamily (MFS) profile" evidence="7">
    <location>
        <begin position="1"/>
        <end position="379"/>
    </location>
</feature>
<reference evidence="8" key="1">
    <citation type="submission" date="2016-12" db="EMBL/GenBank/DDBJ databases">
        <title>Draft genome sequence of Roseomonas mucosa strain AU37, isolated from a peripheral intravenous catheter.</title>
        <authorList>
            <person name="Choudhury M.A."/>
            <person name="Sidjabat H.E."/>
            <person name="Wailan A.M."/>
            <person name="Zhang L."/>
            <person name="Marsh N.M."/>
            <person name="Rickard C.M."/>
            <person name="Davies M."/>
            <person name="Mcmillan D.J."/>
        </authorList>
    </citation>
    <scope>NUCLEOTIDE SEQUENCE [LARGE SCALE GENOMIC DNA]</scope>
    <source>
        <strain evidence="8">AU37</strain>
    </source>
</reference>
<feature type="transmembrane region" description="Helical" evidence="6">
    <location>
        <begin position="43"/>
        <end position="66"/>
    </location>
</feature>
<protein>
    <recommendedName>
        <fullName evidence="7">Major facilitator superfamily (MFS) profile domain-containing protein</fullName>
    </recommendedName>
</protein>
<evidence type="ECO:0000256" key="1">
    <source>
        <dbReference type="ARBA" id="ARBA00004651"/>
    </source>
</evidence>
<evidence type="ECO:0000259" key="7">
    <source>
        <dbReference type="PROSITE" id="PS50850"/>
    </source>
</evidence>
<dbReference type="STRING" id="207340.APZ41_018670"/>
<proteinExistence type="predicted"/>
<keyword evidence="9" id="KW-1185">Reference proteome</keyword>
<sequence>MDRRWTVLAMLVAVRVSMGVQFQSVGSVGAMLVGPVVADFAALGVLIGLSQLPGAAVALPGGWLTARLGDRRALLGGLGLMVLGGAVLARAPGFEVALAGRLVAGAGSSLVNLVLTKGVMDRFAGAELTVAMGWLLAAWPVGIALSLVLLPPLAMEAGWSAALLAATLPALAGLLAIWGTGYGRAAAARRQARPGLWPERRAWAPLLVLAVGWAGFNAALVIVLGFAPAWLAERGYGVAGAGWVASLAGWGAVPLLPFGGWAAARAGSVLRFSAGVAALMAASVAFLPVAPLSLLLLYGLLGGLAGGPMVSLPATILPPERRSLGLGVFYTVFGLGMAGLPALAGRVRDLSGDAFAPLGFAALLLGASVLSVLGFGLLRDRLLRPGRVAEE</sequence>
<feature type="transmembrane region" description="Helical" evidence="6">
    <location>
        <begin position="73"/>
        <end position="92"/>
    </location>
</feature>
<feature type="transmembrane region" description="Helical" evidence="6">
    <location>
        <begin position="98"/>
        <end position="116"/>
    </location>
</feature>
<evidence type="ECO:0000256" key="2">
    <source>
        <dbReference type="ARBA" id="ARBA00022475"/>
    </source>
</evidence>
<keyword evidence="4 6" id="KW-1133">Transmembrane helix</keyword>
<feature type="transmembrane region" description="Helical" evidence="6">
    <location>
        <begin position="236"/>
        <end position="257"/>
    </location>
</feature>
<feature type="transmembrane region" description="Helical" evidence="6">
    <location>
        <begin position="269"/>
        <end position="289"/>
    </location>
</feature>
<dbReference type="SUPFAM" id="SSF103473">
    <property type="entry name" value="MFS general substrate transporter"/>
    <property type="match status" value="1"/>
</dbReference>
<dbReference type="InterPro" id="IPR020846">
    <property type="entry name" value="MFS_dom"/>
</dbReference>
<dbReference type="InterPro" id="IPR036259">
    <property type="entry name" value="MFS_trans_sf"/>
</dbReference>
<evidence type="ECO:0000313" key="8">
    <source>
        <dbReference type="EMBL" id="ONH81655.1"/>
    </source>
</evidence>
<feature type="transmembrane region" description="Helical" evidence="6">
    <location>
        <begin position="324"/>
        <end position="343"/>
    </location>
</feature>
<evidence type="ECO:0000256" key="5">
    <source>
        <dbReference type="ARBA" id="ARBA00023136"/>
    </source>
</evidence>
<dbReference type="InterPro" id="IPR011701">
    <property type="entry name" value="MFS"/>
</dbReference>
<feature type="transmembrane region" description="Helical" evidence="6">
    <location>
        <begin position="295"/>
        <end position="317"/>
    </location>
</feature>
<keyword evidence="5 6" id="KW-0472">Membrane</keyword>
<dbReference type="RefSeq" id="WP_058390222.1">
    <property type="nucleotide sequence ID" value="NZ_CP025189.1"/>
</dbReference>
<keyword evidence="3 6" id="KW-0812">Transmembrane</keyword>
<dbReference type="Pfam" id="PF07690">
    <property type="entry name" value="MFS_1"/>
    <property type="match status" value="1"/>
</dbReference>
<dbReference type="GO" id="GO:0005886">
    <property type="term" value="C:plasma membrane"/>
    <property type="evidence" value="ECO:0007669"/>
    <property type="project" value="UniProtKB-SubCell"/>
</dbReference>
<comment type="subcellular location">
    <subcellularLocation>
        <location evidence="1">Cell membrane</location>
        <topology evidence="1">Multi-pass membrane protein</topology>
    </subcellularLocation>
</comment>
<dbReference type="PANTHER" id="PTHR43124">
    <property type="entry name" value="PURINE EFFLUX PUMP PBUE"/>
    <property type="match status" value="1"/>
</dbReference>
<gene>
    <name evidence="8" type="ORF">APZ41_018670</name>
</gene>
<dbReference type="InterPro" id="IPR050189">
    <property type="entry name" value="MFS_Efflux_Transporters"/>
</dbReference>
<accession>A0A1S8D2H9</accession>
<dbReference type="Gene3D" id="1.20.1250.20">
    <property type="entry name" value="MFS general substrate transporter like domains"/>
    <property type="match status" value="1"/>
</dbReference>
<feature type="transmembrane region" description="Helical" evidence="6">
    <location>
        <begin position="355"/>
        <end position="378"/>
    </location>
</feature>
<dbReference type="PROSITE" id="PS50850">
    <property type="entry name" value="MFS"/>
    <property type="match status" value="1"/>
</dbReference>
<evidence type="ECO:0000256" key="4">
    <source>
        <dbReference type="ARBA" id="ARBA00022989"/>
    </source>
</evidence>
<dbReference type="AlphaFoldDB" id="A0A1S8D2H9"/>